<keyword evidence="1" id="KW-0472">Membrane</keyword>
<dbReference type="Proteomes" id="UP000653674">
    <property type="component" value="Unassembled WGS sequence"/>
</dbReference>
<gene>
    <name evidence="2" type="ORF">Pfl04_11470</name>
</gene>
<feature type="transmembrane region" description="Helical" evidence="1">
    <location>
        <begin position="60"/>
        <end position="77"/>
    </location>
</feature>
<evidence type="ECO:0000313" key="2">
    <source>
        <dbReference type="EMBL" id="GIG72743.1"/>
    </source>
</evidence>
<keyword evidence="1" id="KW-1133">Transmembrane helix</keyword>
<proteinExistence type="predicted"/>
<dbReference type="RefSeq" id="WP_168075690.1">
    <property type="nucleotide sequence ID" value="NZ_BAAAQJ010000019.1"/>
</dbReference>
<dbReference type="EMBL" id="BONU01000005">
    <property type="protein sequence ID" value="GIG72743.1"/>
    <property type="molecule type" value="Genomic_DNA"/>
</dbReference>
<protein>
    <submittedName>
        <fullName evidence="2">Uncharacterized protein</fullName>
    </submittedName>
</protein>
<accession>A0A8J3LG59</accession>
<organism evidence="2 3">
    <name type="scientific">Planosporangium flavigriseum</name>
    <dbReference type="NCBI Taxonomy" id="373681"/>
    <lineage>
        <taxon>Bacteria</taxon>
        <taxon>Bacillati</taxon>
        <taxon>Actinomycetota</taxon>
        <taxon>Actinomycetes</taxon>
        <taxon>Micromonosporales</taxon>
        <taxon>Micromonosporaceae</taxon>
        <taxon>Planosporangium</taxon>
    </lineage>
</organism>
<dbReference type="AlphaFoldDB" id="A0A8J3LG59"/>
<evidence type="ECO:0000256" key="1">
    <source>
        <dbReference type="SAM" id="Phobius"/>
    </source>
</evidence>
<reference evidence="2" key="1">
    <citation type="submission" date="2021-01" db="EMBL/GenBank/DDBJ databases">
        <title>Whole genome shotgun sequence of Planosporangium flavigriseum NBRC 105377.</title>
        <authorList>
            <person name="Komaki H."/>
            <person name="Tamura T."/>
        </authorList>
    </citation>
    <scope>NUCLEOTIDE SEQUENCE</scope>
    <source>
        <strain evidence="2">NBRC 105377</strain>
    </source>
</reference>
<comment type="caution">
    <text evidence="2">The sequence shown here is derived from an EMBL/GenBank/DDBJ whole genome shotgun (WGS) entry which is preliminary data.</text>
</comment>
<keyword evidence="1" id="KW-0812">Transmembrane</keyword>
<keyword evidence="3" id="KW-1185">Reference proteome</keyword>
<sequence length="193" mass="21205">MAPERDVGIDELLGVPADAEVEVRPAKAATLGPLRAAGIALIIAGAAYAVLLAAGFKIPYILLFAMSFALLILWRALRVVEAPRLSVGAPPRPAARIDPTQVADGMQLALGRWETRLSWSEQDPQRFIADVRPRLADIADERLRQRHGVTRADDPWRARELMGERLWTFLFAPLASAPNPRELAAVVDDMEKL</sequence>
<name>A0A8J3LG59_9ACTN</name>
<feature type="transmembrane region" description="Helical" evidence="1">
    <location>
        <begin position="34"/>
        <end position="54"/>
    </location>
</feature>
<evidence type="ECO:0000313" key="3">
    <source>
        <dbReference type="Proteomes" id="UP000653674"/>
    </source>
</evidence>